<evidence type="ECO:0000256" key="5">
    <source>
        <dbReference type="ARBA" id="ARBA00022977"/>
    </source>
</evidence>
<feature type="binding site" evidence="9">
    <location>
        <position position="253"/>
    </location>
    <ligand>
        <name>4-amino-2-methyl-5-(diphosphooxymethyl)pyrimidine</name>
        <dbReference type="ChEBI" id="CHEBI:57841"/>
    </ligand>
</feature>
<comment type="function">
    <text evidence="9">Condenses 4-methyl-5-(beta-hydroxyethyl)thiazole monophosphate (THZ-P) and 2-methyl-4-amino-5-hydroxymethyl pyrimidine pyrophosphate (HMP-PP) to form thiamine monophosphate (TMP).</text>
</comment>
<evidence type="ECO:0000256" key="10">
    <source>
        <dbReference type="RuleBase" id="RU003826"/>
    </source>
</evidence>
<organism evidence="14 15">
    <name type="scientific">Rubripirellula tenax</name>
    <dbReference type="NCBI Taxonomy" id="2528015"/>
    <lineage>
        <taxon>Bacteria</taxon>
        <taxon>Pseudomonadati</taxon>
        <taxon>Planctomycetota</taxon>
        <taxon>Planctomycetia</taxon>
        <taxon>Pirellulales</taxon>
        <taxon>Pirellulaceae</taxon>
        <taxon>Rubripirellula</taxon>
    </lineage>
</organism>
<proteinExistence type="inferred from homology"/>
<dbReference type="Pfam" id="PF17792">
    <property type="entry name" value="ThiD2"/>
    <property type="match status" value="1"/>
</dbReference>
<keyword evidence="15" id="KW-1185">Reference proteome</keyword>
<evidence type="ECO:0000256" key="2">
    <source>
        <dbReference type="ARBA" id="ARBA00022679"/>
    </source>
</evidence>
<name>A0A5C6FF02_9BACT</name>
<dbReference type="NCBIfam" id="TIGR00693">
    <property type="entry name" value="thiE"/>
    <property type="match status" value="1"/>
</dbReference>
<comment type="catalytic activity">
    <reaction evidence="8 9 10">
        <text>2-[(2R,5Z)-2-carboxy-4-methylthiazol-5(2H)-ylidene]ethyl phosphate + 4-amino-2-methyl-5-(diphosphooxymethyl)pyrimidine + 2 H(+) = thiamine phosphate + CO2 + diphosphate</text>
        <dbReference type="Rhea" id="RHEA:47844"/>
        <dbReference type="ChEBI" id="CHEBI:15378"/>
        <dbReference type="ChEBI" id="CHEBI:16526"/>
        <dbReference type="ChEBI" id="CHEBI:33019"/>
        <dbReference type="ChEBI" id="CHEBI:37575"/>
        <dbReference type="ChEBI" id="CHEBI:57841"/>
        <dbReference type="ChEBI" id="CHEBI:62899"/>
        <dbReference type="EC" id="2.5.1.3"/>
    </reaction>
</comment>
<dbReference type="InterPro" id="IPR036206">
    <property type="entry name" value="ThiamineP_synth_sf"/>
</dbReference>
<accession>A0A5C6FF02</accession>
<dbReference type="Gene3D" id="3.20.20.70">
    <property type="entry name" value="Aldolase class I"/>
    <property type="match status" value="1"/>
</dbReference>
<dbReference type="GO" id="GO:0009228">
    <property type="term" value="P:thiamine biosynthetic process"/>
    <property type="evidence" value="ECO:0007669"/>
    <property type="project" value="UniProtKB-KW"/>
</dbReference>
<dbReference type="InterPro" id="IPR016229">
    <property type="entry name" value="TMP_synthase_cyanobac_bac"/>
</dbReference>
<comment type="cofactor">
    <cofactor evidence="9">
        <name>Mg(2+)</name>
        <dbReference type="ChEBI" id="CHEBI:18420"/>
    </cofactor>
    <text evidence="9">Binds 1 Mg(2+) ion per subunit.</text>
</comment>
<comment type="similarity">
    <text evidence="9 10">Belongs to the thiamine-phosphate synthase family.</text>
</comment>
<dbReference type="AlphaFoldDB" id="A0A5C6FF02"/>
<comment type="pathway">
    <text evidence="1 9 11">Cofactor biosynthesis; thiamine diphosphate biosynthesis; thiamine phosphate from 4-amino-2-methyl-5-diphosphomethylpyrimidine and 4-methyl-5-(2-phosphoethyl)-thiazole: step 1/1.</text>
</comment>
<feature type="binding site" evidence="9">
    <location>
        <position position="309"/>
    </location>
    <ligand>
        <name>2-[(2R,5Z)-2-carboxy-4-methylthiazol-5(2H)-ylidene]ethyl phosphate</name>
        <dbReference type="ChEBI" id="CHEBI:62899"/>
    </ligand>
</feature>
<dbReference type="UniPathway" id="UPA00060">
    <property type="reaction ID" value="UER00141"/>
</dbReference>
<dbReference type="CDD" id="cd00564">
    <property type="entry name" value="TMP_TenI"/>
    <property type="match status" value="1"/>
</dbReference>
<feature type="binding site" evidence="9">
    <location>
        <position position="282"/>
    </location>
    <ligand>
        <name>4-amino-2-methyl-5-(diphosphooxymethyl)pyrimidine</name>
        <dbReference type="ChEBI" id="CHEBI:57841"/>
    </ligand>
</feature>
<dbReference type="InterPro" id="IPR022998">
    <property type="entry name" value="ThiamineP_synth_TenI"/>
</dbReference>
<dbReference type="GO" id="GO:0005737">
    <property type="term" value="C:cytoplasm"/>
    <property type="evidence" value="ECO:0007669"/>
    <property type="project" value="TreeGrafter"/>
</dbReference>
<feature type="domain" description="Thiamine phosphate synthase/TenI" evidence="12">
    <location>
        <begin position="153"/>
        <end position="332"/>
    </location>
</feature>
<protein>
    <recommendedName>
        <fullName evidence="9">Thiamine-phosphate synthase</fullName>
        <shortName evidence="9">TP synthase</shortName>
        <shortName evidence="9">TPS</shortName>
        <ecNumber evidence="9">2.5.1.3</ecNumber>
    </recommendedName>
    <alternativeName>
        <fullName evidence="9">Thiamine-phosphate pyrophosphorylase</fullName>
        <shortName evidence="9">TMP pyrophosphorylase</shortName>
        <shortName evidence="9">TMP-PPase</shortName>
    </alternativeName>
</protein>
<evidence type="ECO:0000313" key="15">
    <source>
        <dbReference type="Proteomes" id="UP000318288"/>
    </source>
</evidence>
<dbReference type="HAMAP" id="MF_00097">
    <property type="entry name" value="TMP_synthase"/>
    <property type="match status" value="1"/>
</dbReference>
<evidence type="ECO:0000256" key="9">
    <source>
        <dbReference type="HAMAP-Rule" id="MF_00097"/>
    </source>
</evidence>
<dbReference type="InterPro" id="IPR013785">
    <property type="entry name" value="Aldolase_TIM"/>
</dbReference>
<evidence type="ECO:0000256" key="3">
    <source>
        <dbReference type="ARBA" id="ARBA00022723"/>
    </source>
</evidence>
<dbReference type="InterPro" id="IPR034291">
    <property type="entry name" value="TMP_synthase"/>
</dbReference>
<dbReference type="PIRSF" id="PIRSF000512">
    <property type="entry name" value="TMP_PPase_Cyanobac_prd"/>
    <property type="match status" value="1"/>
</dbReference>
<comment type="caution">
    <text evidence="9">Lacks conserved residue(s) required for the propagation of feature annotation.</text>
</comment>
<dbReference type="EMBL" id="SJPW01000002">
    <property type="protein sequence ID" value="TWU58696.1"/>
    <property type="molecule type" value="Genomic_DNA"/>
</dbReference>
<evidence type="ECO:0000256" key="11">
    <source>
        <dbReference type="RuleBase" id="RU004253"/>
    </source>
</evidence>
<evidence type="ECO:0000256" key="1">
    <source>
        <dbReference type="ARBA" id="ARBA00005165"/>
    </source>
</evidence>
<keyword evidence="4 9" id="KW-0460">Magnesium</keyword>
<evidence type="ECO:0000259" key="12">
    <source>
        <dbReference type="Pfam" id="PF02581"/>
    </source>
</evidence>
<dbReference type="PANTHER" id="PTHR20857:SF15">
    <property type="entry name" value="THIAMINE-PHOSPHATE SYNTHASE"/>
    <property type="match status" value="1"/>
</dbReference>
<feature type="binding site" evidence="9">
    <location>
        <position position="214"/>
    </location>
    <ligand>
        <name>4-amino-2-methyl-5-(diphosphooxymethyl)pyrimidine</name>
        <dbReference type="ChEBI" id="CHEBI:57841"/>
    </ligand>
</feature>
<gene>
    <name evidence="9 14" type="primary">thiE</name>
    <name evidence="14" type="ORF">Poly51_14750</name>
</gene>
<feature type="binding site" evidence="9">
    <location>
        <position position="215"/>
    </location>
    <ligand>
        <name>Mg(2+)</name>
        <dbReference type="ChEBI" id="CHEBI:18420"/>
    </ligand>
</feature>
<comment type="catalytic activity">
    <reaction evidence="7 9 10">
        <text>2-(2-carboxy-4-methylthiazol-5-yl)ethyl phosphate + 4-amino-2-methyl-5-(diphosphooxymethyl)pyrimidine + 2 H(+) = thiamine phosphate + CO2 + diphosphate</text>
        <dbReference type="Rhea" id="RHEA:47848"/>
        <dbReference type="ChEBI" id="CHEBI:15378"/>
        <dbReference type="ChEBI" id="CHEBI:16526"/>
        <dbReference type="ChEBI" id="CHEBI:33019"/>
        <dbReference type="ChEBI" id="CHEBI:37575"/>
        <dbReference type="ChEBI" id="CHEBI:57841"/>
        <dbReference type="ChEBI" id="CHEBI:62890"/>
        <dbReference type="EC" id="2.5.1.3"/>
    </reaction>
</comment>
<keyword evidence="2 9" id="KW-0808">Transferase</keyword>
<dbReference type="EC" id="2.5.1.3" evidence="9"/>
<feature type="binding site" evidence="9">
    <location>
        <position position="234"/>
    </location>
    <ligand>
        <name>Mg(2+)</name>
        <dbReference type="ChEBI" id="CHEBI:18420"/>
    </ligand>
</feature>
<dbReference type="OrthoDB" id="9812206at2"/>
<dbReference type="GO" id="GO:0009229">
    <property type="term" value="P:thiamine diphosphate biosynthetic process"/>
    <property type="evidence" value="ECO:0007669"/>
    <property type="project" value="UniProtKB-UniRule"/>
</dbReference>
<dbReference type="InterPro" id="IPR041397">
    <property type="entry name" value="ThiD2"/>
</dbReference>
<evidence type="ECO:0000256" key="4">
    <source>
        <dbReference type="ARBA" id="ARBA00022842"/>
    </source>
</evidence>
<dbReference type="Pfam" id="PF02581">
    <property type="entry name" value="TMP-TENI"/>
    <property type="match status" value="1"/>
</dbReference>
<dbReference type="GO" id="GO:0000287">
    <property type="term" value="F:magnesium ion binding"/>
    <property type="evidence" value="ECO:0007669"/>
    <property type="project" value="UniProtKB-UniRule"/>
</dbReference>
<sequence>MTDETLRATYRILDASTNRALEGLRTMEEWARFAIDDPAMSSELKSIRHLVAGAIGRLPRTSLLLARDTPGDVGTQISLPTEMSRASVASVVAAAAARTAQSLRVIEEYGKTIDTELAAQIEQARYRTYTVASRLELTLPGDDRRRRLQDASLYVLVDAGRDDASFGDAARSLYQNGVDVLQLRDHDADDRTLLERARLGSVIAGQCGGLFIVNDRADLAFAAGADGVHVGQEELPVADARRILGPTKLIGLSTHSIEQARDAVAAGADYIGCGPVFAGHTKSFDHYVGPALLEQVSAEIALPAFAIGGIDLTNVDQVTSAGIHRAAVTGAVRDAPDPAEAAAELKRRLAK</sequence>
<feature type="domain" description="ThiD2" evidence="13">
    <location>
        <begin position="11"/>
        <end position="133"/>
    </location>
</feature>
<keyword evidence="5 9" id="KW-0784">Thiamine biosynthesis</keyword>
<dbReference type="NCBIfam" id="NF002727">
    <property type="entry name" value="PRK02615.1"/>
    <property type="match status" value="1"/>
</dbReference>
<reference evidence="14 15" key="1">
    <citation type="submission" date="2019-02" db="EMBL/GenBank/DDBJ databases">
        <title>Deep-cultivation of Planctomycetes and their phenomic and genomic characterization uncovers novel biology.</title>
        <authorList>
            <person name="Wiegand S."/>
            <person name="Jogler M."/>
            <person name="Boedeker C."/>
            <person name="Pinto D."/>
            <person name="Vollmers J."/>
            <person name="Rivas-Marin E."/>
            <person name="Kohn T."/>
            <person name="Peeters S.H."/>
            <person name="Heuer A."/>
            <person name="Rast P."/>
            <person name="Oberbeckmann S."/>
            <person name="Bunk B."/>
            <person name="Jeske O."/>
            <person name="Meyerdierks A."/>
            <person name="Storesund J.E."/>
            <person name="Kallscheuer N."/>
            <person name="Luecker S."/>
            <person name="Lage O.M."/>
            <person name="Pohl T."/>
            <person name="Merkel B.J."/>
            <person name="Hornburger P."/>
            <person name="Mueller R.-W."/>
            <person name="Bruemmer F."/>
            <person name="Labrenz M."/>
            <person name="Spormann A.M."/>
            <person name="Op Den Camp H."/>
            <person name="Overmann J."/>
            <person name="Amann R."/>
            <person name="Jetten M.S.M."/>
            <person name="Mascher T."/>
            <person name="Medema M.H."/>
            <person name="Devos D.P."/>
            <person name="Kaster A.-K."/>
            <person name="Ovreas L."/>
            <person name="Rohde M."/>
            <person name="Galperin M.Y."/>
            <person name="Jogler C."/>
        </authorList>
    </citation>
    <scope>NUCLEOTIDE SEQUENCE [LARGE SCALE GENOMIC DNA]</scope>
    <source>
        <strain evidence="14 15">Poly51</strain>
    </source>
</reference>
<dbReference type="PANTHER" id="PTHR20857">
    <property type="entry name" value="THIAMINE-PHOSPHATE PYROPHOSPHORYLASE"/>
    <property type="match status" value="1"/>
</dbReference>
<evidence type="ECO:0000256" key="7">
    <source>
        <dbReference type="ARBA" id="ARBA00047851"/>
    </source>
</evidence>
<dbReference type="GO" id="GO:0004789">
    <property type="term" value="F:thiamine-phosphate diphosphorylase activity"/>
    <property type="evidence" value="ECO:0007669"/>
    <property type="project" value="UniProtKB-UniRule"/>
</dbReference>
<evidence type="ECO:0000256" key="8">
    <source>
        <dbReference type="ARBA" id="ARBA00047883"/>
    </source>
</evidence>
<evidence type="ECO:0000313" key="14">
    <source>
        <dbReference type="EMBL" id="TWU58696.1"/>
    </source>
</evidence>
<evidence type="ECO:0000256" key="6">
    <source>
        <dbReference type="ARBA" id="ARBA00047334"/>
    </source>
</evidence>
<comment type="catalytic activity">
    <reaction evidence="6 9 10">
        <text>4-methyl-5-(2-phosphooxyethyl)-thiazole + 4-amino-2-methyl-5-(diphosphooxymethyl)pyrimidine + H(+) = thiamine phosphate + diphosphate</text>
        <dbReference type="Rhea" id="RHEA:22328"/>
        <dbReference type="ChEBI" id="CHEBI:15378"/>
        <dbReference type="ChEBI" id="CHEBI:33019"/>
        <dbReference type="ChEBI" id="CHEBI:37575"/>
        <dbReference type="ChEBI" id="CHEBI:57841"/>
        <dbReference type="ChEBI" id="CHEBI:58296"/>
        <dbReference type="EC" id="2.5.1.3"/>
    </reaction>
</comment>
<dbReference type="Proteomes" id="UP000318288">
    <property type="component" value="Unassembled WGS sequence"/>
</dbReference>
<dbReference type="SUPFAM" id="SSF51391">
    <property type="entry name" value="Thiamin phosphate synthase"/>
    <property type="match status" value="1"/>
</dbReference>
<dbReference type="RefSeq" id="WP_146455771.1">
    <property type="nucleotide sequence ID" value="NZ_SJPW01000002.1"/>
</dbReference>
<evidence type="ECO:0000259" key="13">
    <source>
        <dbReference type="Pfam" id="PF17792"/>
    </source>
</evidence>
<keyword evidence="3 9" id="KW-0479">Metal-binding</keyword>
<comment type="caution">
    <text evidence="14">The sequence shown here is derived from an EMBL/GenBank/DDBJ whole genome shotgun (WGS) entry which is preliminary data.</text>
</comment>